<evidence type="ECO:0000313" key="2">
    <source>
        <dbReference type="WBParaSite" id="RSKR_0000829200.1"/>
    </source>
</evidence>
<dbReference type="Proteomes" id="UP000095286">
    <property type="component" value="Unplaced"/>
</dbReference>
<proteinExistence type="predicted"/>
<organism evidence="1 2">
    <name type="scientific">Rhabditophanes sp. KR3021</name>
    <dbReference type="NCBI Taxonomy" id="114890"/>
    <lineage>
        <taxon>Eukaryota</taxon>
        <taxon>Metazoa</taxon>
        <taxon>Ecdysozoa</taxon>
        <taxon>Nematoda</taxon>
        <taxon>Chromadorea</taxon>
        <taxon>Rhabditida</taxon>
        <taxon>Tylenchina</taxon>
        <taxon>Panagrolaimomorpha</taxon>
        <taxon>Strongyloidoidea</taxon>
        <taxon>Alloionematidae</taxon>
        <taxon>Rhabditophanes</taxon>
    </lineage>
</organism>
<accession>A0AC35U7G3</accession>
<evidence type="ECO:0000313" key="1">
    <source>
        <dbReference type="Proteomes" id="UP000095286"/>
    </source>
</evidence>
<reference evidence="2" key="1">
    <citation type="submission" date="2016-11" db="UniProtKB">
        <authorList>
            <consortium name="WormBaseParasite"/>
        </authorList>
    </citation>
    <scope>IDENTIFICATION</scope>
    <source>
        <strain evidence="2">KR3021</strain>
    </source>
</reference>
<protein>
    <submittedName>
        <fullName evidence="2">PDZ domain-containing protein 8</fullName>
    </submittedName>
</protein>
<name>A0AC35U7G3_9BILA</name>
<dbReference type="WBParaSite" id="RSKR_0000829200.1">
    <property type="protein sequence ID" value="RSKR_0000829200.1"/>
    <property type="gene ID" value="RSKR_0000829200"/>
</dbReference>
<sequence>MIEFVYGFACGAICLVCSILFFLYLQFGEQTKAPNVSEQTDSFTIPSEIRSFLNLDEETIKTSEKESCFSLSLILHFLFQEHKDTRLFRRWLHKRLQLELNDISSRNAAAHYVVHHVRVRDLSVGSQFPIIKNIAVENMKICETDNSIESLSLLIDLTYTGDFHTSIFASTFLGETYIGVKIAKLTGTARIIMSRHPYPHWAFCFTTTPNLELEFETQFGGIAAHYFTQLIDKQFRSMLQKKQVWPNYKIRYRPFFPNPLMQPTPSPRTFQHVEIEGGLQVTVIQGTRLPVQIVDKNATVYVAVFLDPRPFANYTANNNHCTTLMINFPRNDAKEELGLTFAKCSDDFGSKKIKIESVVLDSSAAAAGFKHSDIILSVNNVIIHNENQVVKLLTYTKGDLAVLVERENEDLFRSDTPDSMEDLIDEELVNVEFDTKRDKNGQLVMTTIVDSHGVREETLEKIKGQITDDLKNETSPSHVNVTENNETEEKASLSVGKSYQKTPSTSPTIEIHPSPFKRAGTTVRPMSYLEGKMEKGGDKKWNSCDNLVVNYPEESVGSCENGEDKRSMHSQQHEQDTSSDAIDNISEDNDSLTSSKMSKKTRIAVKCQQVVSKFSTGKSKLNEMLKGRKDRPNSVYDSERASDNIDELCEEATEENIFNCDTDSLVNPTTLMNDHNDKKRPNSLEVPVVDASSKNKTKNGVKAKKLKKTSTVSTPHSKDDLSQNESLNKSKIFAKNTSDVPLQEKVKWNENLHFSLEKNVTKYLNVLVYAKMDASAEPSIEKEALDKNEKCGADKDKAEKDNGDNTPILLGYTSVYIPQIIDDCNLTMSKCHKEVFDLRPTRSSNLQFTNNFNISNKPGFDRRLCFGDIKIGFKYYEKGIPEEVSKKVTDTQSLKSSKSAEKSSKASLKEEEFKKVKVSQDNSVNQPSKPKYPHNWSSIVGKSTHGLLCEVCKTKHWFAGLNKCVTCNMLAHSKKCVDKAVMEYECNPENVRNAITEMEQNLLSKSASKASIIEYTNEQIPISSKETDLKDPDHKDSPKGLRRRKFAQKVSEGIKFIGKAYAESKNSKKAMESNEQLVNMIHLEEIISEELAVLECPKGVREMNIEPHNSYNEQVINSIREQAKVCFHEITDLTERKDKCEEKVNIVQKYINDVVLKKSEIRLETKSSEEGLPSDIVPDPEEALKLQKQIDDYDLKLQALALVMIYYCTGQKYCTNSHEDDF</sequence>